<accession>A0A918N454</accession>
<comment type="caution">
    <text evidence="2">The sequence shown here is derived from an EMBL/GenBank/DDBJ whole genome shotgun (WGS) entry which is preliminary data.</text>
</comment>
<evidence type="ECO:0000256" key="1">
    <source>
        <dbReference type="SAM" id="MobiDB-lite"/>
    </source>
</evidence>
<feature type="region of interest" description="Disordered" evidence="1">
    <location>
        <begin position="46"/>
        <end position="66"/>
    </location>
</feature>
<gene>
    <name evidence="2" type="ORF">GCM10007384_18740</name>
</gene>
<keyword evidence="3" id="KW-1185">Reference proteome</keyword>
<protein>
    <submittedName>
        <fullName evidence="2">Uncharacterized protein</fullName>
    </submittedName>
</protein>
<organism evidence="2 3">
    <name type="scientific">Aquimarina muelleri</name>
    <dbReference type="NCBI Taxonomy" id="279356"/>
    <lineage>
        <taxon>Bacteria</taxon>
        <taxon>Pseudomonadati</taxon>
        <taxon>Bacteroidota</taxon>
        <taxon>Flavobacteriia</taxon>
        <taxon>Flavobacteriales</taxon>
        <taxon>Flavobacteriaceae</taxon>
        <taxon>Aquimarina</taxon>
    </lineage>
</organism>
<reference evidence="2 3" key="1">
    <citation type="journal article" date="2014" name="Int. J. Syst. Evol. Microbiol.">
        <title>Complete genome sequence of Corynebacterium casei LMG S-19264T (=DSM 44701T), isolated from a smear-ripened cheese.</title>
        <authorList>
            <consortium name="US DOE Joint Genome Institute (JGI-PGF)"/>
            <person name="Walter F."/>
            <person name="Albersmeier A."/>
            <person name="Kalinowski J."/>
            <person name="Ruckert C."/>
        </authorList>
    </citation>
    <scope>NUCLEOTIDE SEQUENCE [LARGE SCALE GENOMIC DNA]</scope>
    <source>
        <strain evidence="2 3">KCTC 12285</strain>
    </source>
</reference>
<sequence>MVVTNPHDKKLTIMKSNITILMLSSFLIFACKQEVKNEKTKEVNKAEIIQSNETKHSKNDKPQNNTNCFTQNDIENLNLFFKYISSKDSAPALALIDSSNLKFKKEDISNLRKLFLSNDFDSFELKHENIDCDDYIILDIMERIKYEDDGEIHYSERNIMYKLTKKGKNIYVESAGIAG</sequence>
<dbReference type="AlphaFoldDB" id="A0A918N454"/>
<proteinExistence type="predicted"/>
<dbReference type="EMBL" id="BMWS01000011">
    <property type="protein sequence ID" value="GGX17600.1"/>
    <property type="molecule type" value="Genomic_DNA"/>
</dbReference>
<evidence type="ECO:0000313" key="2">
    <source>
        <dbReference type="EMBL" id="GGX17600.1"/>
    </source>
</evidence>
<evidence type="ECO:0000313" key="3">
    <source>
        <dbReference type="Proteomes" id="UP000601108"/>
    </source>
</evidence>
<dbReference type="Proteomes" id="UP000601108">
    <property type="component" value="Unassembled WGS sequence"/>
</dbReference>
<name>A0A918N454_9FLAO</name>